<accession>A0ACC1CNR9</accession>
<evidence type="ECO:0000313" key="2">
    <source>
        <dbReference type="Proteomes" id="UP000824533"/>
    </source>
</evidence>
<organism evidence="1 2">
    <name type="scientific">Dendrolimus kikuchii</name>
    <dbReference type="NCBI Taxonomy" id="765133"/>
    <lineage>
        <taxon>Eukaryota</taxon>
        <taxon>Metazoa</taxon>
        <taxon>Ecdysozoa</taxon>
        <taxon>Arthropoda</taxon>
        <taxon>Hexapoda</taxon>
        <taxon>Insecta</taxon>
        <taxon>Pterygota</taxon>
        <taxon>Neoptera</taxon>
        <taxon>Endopterygota</taxon>
        <taxon>Lepidoptera</taxon>
        <taxon>Glossata</taxon>
        <taxon>Ditrysia</taxon>
        <taxon>Bombycoidea</taxon>
        <taxon>Lasiocampidae</taxon>
        <taxon>Dendrolimus</taxon>
    </lineage>
</organism>
<name>A0ACC1CNR9_9NEOP</name>
<protein>
    <submittedName>
        <fullName evidence="1">Uncharacterized protein</fullName>
    </submittedName>
</protein>
<gene>
    <name evidence="1" type="ORF">K1T71_011445</name>
</gene>
<comment type="caution">
    <text evidence="1">The sequence shown here is derived from an EMBL/GenBank/DDBJ whole genome shotgun (WGS) entry which is preliminary data.</text>
</comment>
<dbReference type="Proteomes" id="UP000824533">
    <property type="component" value="Linkage Group LG20"/>
</dbReference>
<dbReference type="EMBL" id="CM034406">
    <property type="protein sequence ID" value="KAJ0173269.1"/>
    <property type="molecule type" value="Genomic_DNA"/>
</dbReference>
<reference evidence="1 2" key="1">
    <citation type="journal article" date="2021" name="Front. Genet.">
        <title>Chromosome-Level Genome Assembly Reveals Significant Gene Expansion in the Toll and IMD Signaling Pathways of Dendrolimus kikuchii.</title>
        <authorList>
            <person name="Zhou J."/>
            <person name="Wu P."/>
            <person name="Xiong Z."/>
            <person name="Liu N."/>
            <person name="Zhao N."/>
            <person name="Ji M."/>
            <person name="Qiu Y."/>
            <person name="Yang B."/>
        </authorList>
    </citation>
    <scope>NUCLEOTIDE SEQUENCE [LARGE SCALE GENOMIC DNA]</scope>
    <source>
        <strain evidence="1">Ann1</strain>
    </source>
</reference>
<proteinExistence type="predicted"/>
<sequence length="2465" mass="272716">MSVLGKSVSYVGQTRVGCLPVSTSNLRRLNQSFHCDKFFRIQKSLKMAPTTVAEDRLTSGHRLSHPPPGDEIYVTGVSGYFPDSYSVAHLQENLFNKVDLISGDSRRWKLAHPEIPQRTGKIYNVNKFDASFFGVHYKQAHTMDPMCRILLEKAYEAIIDAGVNPKELKNTKTGVFIGACFSESEKTWFYEKMQVNGFGITGCSRAMLANRISYWLGVTGPSYTVDSACSSSLYALEHAFRAIRDGHCDSAIVGGSNLCLHPYVSLQFSRLGVLSPDGRCKSFDNNANGYARSEAIVVCFLQKAKDSRRVYAQLLHAKTNCDGYKEQGITYPAGHIQKLLLSEFYEECSIPPSTLEFVEAHGTGTKVGDPEELLAIDEIFCTGRSGPLMIGSIKSNLGHSEPASGLCSVAKMCIAYTTGYLPPNLNYNVPREGVAALAEGRLQVITDKHPWNRGMSGINSFGFGGANAHVLLKNVARDKVNNGIPADDLPRLVCVSGRTESAVAKILDDLESRTVDTDLIRLLHAVHEQDIQGHVVRGYSLLASTPTKSVSLARNIQYYSGVRRPVWFVYSGLGSQWAGMGAELMRLPIFAAAIEKCHRVLEPKGINLTKIITEADPKIYDNVLNAFVGIAAVQIGLTDILRNVGIDPDYIIGHSVGELACAYADGCLTAEQLILAAYSRGLASVQAKLIKGSMAAVGLGYKQIKNICPPEIEIACHNGPDSSTISGPADVVKAFVARLTSEGVFAKEVPSSNIAYHSRYVADAGPTLLKYLRQVIPSPKSRSERWVSTSIPQAQWTNPKAQLSSAEYHTNNLLSPVLFEETSSLIHHNAITIEIAPHGLLQAILRRSLKKDVVNLALTQRDHVDNVQVLLTALGKLYENGLNPHLANLYPHVPFPVSQGTPMLSHLIEWEHSEDWYVTSYKAQEKMKSGERTVRMSIVDEDCEYMAGHVVDGRNLYPATGYLVLVWETLGMMMGELFTEISVVFENVRFQRATNIPKEGNLEFIVMIQKGSGNFEIVESGASIVTGRIYAKKNVGQDFRVLPSLPEVSGPNIKHMLTKDFYKELRLRGYQYSGLFRGVIGCTVEGNRGRIAWVNNWVTFMDCMLQIKIVGQDTRGLFVPTRIEKLSIDAAIHYNAISKMNPDSTRNSFEVRVYPNVDVIRAGGVEVRGLHATPITRRVPLGVPVLEKNEFIPNFGKTKMRVEDILRSNIQLILENIQTYKVKSIEYVDEEYKKNSFEPIIEKVGDILGDLPLVQAELLLISEDPIEMPSNITVENKKLGGETNTVIFVGANLLERPELLQQAVATLREKCFIISREKDRPEPKNYADQYDIITIQDTGLEYIVLFRKRIGAIPAKFVKVATFDESFAWIDKVKEELKDGQKIVLYTQGEQINGLLGLVNCLRKEPGGEIVYGLLIADPSAPPFNPDLEFYEEQLDKDLAINVYQDGQWGTYRHLLLGDLNTVRAYHAYVNTLTIGDLSTLSWIEGPVRQNHKFSDPDRILVQVYCAALNFRDIMTATGRVTVDAVARGRLAQECVQGFEVVGRTPNGSRVMGMIRNRGMANMAETDKYLLWAIPEEWTFEEAATVPVAYGTVYYAMVMVGQIKPGESILIHAGSGGVGQAAINLALNYGCEVFTTVGTAEKRTFIKKLFPQLKDSNIGNSRDASFEDMIRRETKGKGVDLVLNSLSDEKLQASVRCLGYRGRFLEIGKFDISQNTPIGMYFFLKETSFHGIMLDYIFDQSIEFRTRLQDLILTGIECGAVRPLTYCTFEKNEVETAFRYMAAGKHIGKVIVKIRDEEPVGQSITLDGELVDAVPRYICHEDHVFVVIGGLGGFGLELADWLILRGARKVLLTSRRGITNGYQSTRLRAWALYGADVQISTHDITTEAGCEEMLKMANAMGQVDAIFNLAVILKDSIFTNQTPETFKTSFGPKAIATIHLDKYSRKLCPQLKDFVVFSSVSCGRGNAGQTNYGMSNSVMERICELRKKQGLPAMAVQWGAVGDVGLVADMLDDDVQLEIGGTLQQRISSCLTALDKFMKQDAAIVSSIVVAEKKAGGSGSGSIVDAVAQIMGIKDLKTVSQQVSLAELGMDSMMAVEIKQTLERDFEIFLTAQDIRTLTFARLVELSAQREAAASTAAARPGAAGEGAIGLRVLLRNFGDEELASEPIMHMSTMVSDAIEDNETNQTDRVMFMIPGVEGVAAALEPLCKRLKIKVCVLQLGVHENDSLEIMVDRLYETIVSRLAPGAPFWLLGYSFGTLLALELAAKLESAGIRGTVFCLDGAPDFLYAILTMTISFKNDFQLQNSLICHTIDIVAPNNDISKELIEKLNEIESYEERIECGIDMCPIDGKYTKQFIAKMAKACYDRLKVVLNFNNKQIKKLSSPVILLRPKENPPYVVIEENYGLDKFSDRVTIHFLEGNHVTIIENKDSSNIINRVLNEGVELGKTNENIVASMVENQREVSV</sequence>
<evidence type="ECO:0000313" key="1">
    <source>
        <dbReference type="EMBL" id="KAJ0173269.1"/>
    </source>
</evidence>
<keyword evidence="2" id="KW-1185">Reference proteome</keyword>